<reference evidence="3" key="1">
    <citation type="submission" date="2023-03" db="EMBL/GenBank/DDBJ databases">
        <title>Massive genome expansion in bonnet fungi (Mycena s.s.) driven by repeated elements and novel gene families across ecological guilds.</title>
        <authorList>
            <consortium name="Lawrence Berkeley National Laboratory"/>
            <person name="Harder C.B."/>
            <person name="Miyauchi S."/>
            <person name="Viragh M."/>
            <person name="Kuo A."/>
            <person name="Thoen E."/>
            <person name="Andreopoulos B."/>
            <person name="Lu D."/>
            <person name="Skrede I."/>
            <person name="Drula E."/>
            <person name="Henrissat B."/>
            <person name="Morin E."/>
            <person name="Kohler A."/>
            <person name="Barry K."/>
            <person name="LaButti K."/>
            <person name="Morin E."/>
            <person name="Salamov A."/>
            <person name="Lipzen A."/>
            <person name="Mereny Z."/>
            <person name="Hegedus B."/>
            <person name="Baldrian P."/>
            <person name="Stursova M."/>
            <person name="Weitz H."/>
            <person name="Taylor A."/>
            <person name="Grigoriev I.V."/>
            <person name="Nagy L.G."/>
            <person name="Martin F."/>
            <person name="Kauserud H."/>
        </authorList>
    </citation>
    <scope>NUCLEOTIDE SEQUENCE</scope>
    <source>
        <strain evidence="3">CBHHK182m</strain>
    </source>
</reference>
<evidence type="ECO:0000256" key="1">
    <source>
        <dbReference type="SAM" id="MobiDB-lite"/>
    </source>
</evidence>
<feature type="transmembrane region" description="Helical" evidence="2">
    <location>
        <begin position="383"/>
        <end position="402"/>
    </location>
</feature>
<keyword evidence="2" id="KW-0812">Transmembrane</keyword>
<keyword evidence="4" id="KW-1185">Reference proteome</keyword>
<comment type="caution">
    <text evidence="3">The sequence shown here is derived from an EMBL/GenBank/DDBJ whole genome shotgun (WGS) entry which is preliminary data.</text>
</comment>
<name>A0AAD7HKA4_9AGAR</name>
<dbReference type="AlphaFoldDB" id="A0AAD7HKA4"/>
<keyword evidence="2" id="KW-1133">Transmembrane helix</keyword>
<gene>
    <name evidence="3" type="ORF">B0H16DRAFT_1473681</name>
</gene>
<proteinExistence type="predicted"/>
<organism evidence="3 4">
    <name type="scientific">Mycena metata</name>
    <dbReference type="NCBI Taxonomy" id="1033252"/>
    <lineage>
        <taxon>Eukaryota</taxon>
        <taxon>Fungi</taxon>
        <taxon>Dikarya</taxon>
        <taxon>Basidiomycota</taxon>
        <taxon>Agaricomycotina</taxon>
        <taxon>Agaricomycetes</taxon>
        <taxon>Agaricomycetidae</taxon>
        <taxon>Agaricales</taxon>
        <taxon>Marasmiineae</taxon>
        <taxon>Mycenaceae</taxon>
        <taxon>Mycena</taxon>
    </lineage>
</organism>
<dbReference type="EMBL" id="JARKIB010000226">
    <property type="protein sequence ID" value="KAJ7721783.1"/>
    <property type="molecule type" value="Genomic_DNA"/>
</dbReference>
<evidence type="ECO:0000313" key="3">
    <source>
        <dbReference type="EMBL" id="KAJ7721783.1"/>
    </source>
</evidence>
<evidence type="ECO:0000256" key="2">
    <source>
        <dbReference type="SAM" id="Phobius"/>
    </source>
</evidence>
<accession>A0AAD7HKA4</accession>
<protein>
    <submittedName>
        <fullName evidence="3">Uncharacterized protein</fullName>
    </submittedName>
</protein>
<feature type="region of interest" description="Disordered" evidence="1">
    <location>
        <begin position="178"/>
        <end position="214"/>
    </location>
</feature>
<feature type="compositionally biased region" description="Basic and acidic residues" evidence="1">
    <location>
        <begin position="196"/>
        <end position="214"/>
    </location>
</feature>
<keyword evidence="2" id="KW-0472">Membrane</keyword>
<dbReference type="Proteomes" id="UP001215598">
    <property type="component" value="Unassembled WGS sequence"/>
</dbReference>
<evidence type="ECO:0000313" key="4">
    <source>
        <dbReference type="Proteomes" id="UP001215598"/>
    </source>
</evidence>
<sequence length="408" mass="45052">MNNLVLKIGTGKLKLVPNHKICRAMPSEPTPQSADLEANGTLIRRVLLGLQQGLEAEINNGIGTDVIGSKSLDITQCRSISINFSSREIDVCLVLSREIERLDITRSPSIRLGVVFTGFQRQPSYNLVSKQNSASPRSGAFDDRFEDPHNLVRMSSKITYGHAHGCVWIQGLGRERDGRYVPPRGDSTARVGRQGRGGEGHDNKGGCGGRDRGTMRAGIGTARVERIEGAISAATVDRKEGEMRWCGRYGDKRRRGRRERAERAGKGCISRVDLSGVQPGTWVRYSAFAWAIREGTGPGKRVKRWRRSGSFRSGKERQKEGERESAESIQLEARVPRRVISIAQHKGAVEHPPLVHDEKAGGQPVVQLAIVCFRGRSCQRINWSLFLTIISLFGFGFFLAILGSSVRV</sequence>